<evidence type="ECO:0000256" key="2">
    <source>
        <dbReference type="SAM" id="Phobius"/>
    </source>
</evidence>
<evidence type="ECO:0000313" key="4">
    <source>
        <dbReference type="Proteomes" id="UP000198406"/>
    </source>
</evidence>
<accession>A0A1Z5KRS7</accession>
<dbReference type="InParanoid" id="A0A1Z5KRS7"/>
<dbReference type="OrthoDB" id="49428at2759"/>
<evidence type="ECO:0000313" key="3">
    <source>
        <dbReference type="EMBL" id="GAX29006.1"/>
    </source>
</evidence>
<feature type="transmembrane region" description="Helical" evidence="2">
    <location>
        <begin position="546"/>
        <end position="570"/>
    </location>
</feature>
<feature type="compositionally biased region" description="Polar residues" evidence="1">
    <location>
        <begin position="40"/>
        <end position="65"/>
    </location>
</feature>
<keyword evidence="2" id="KW-0812">Transmembrane</keyword>
<feature type="compositionally biased region" description="Polar residues" evidence="1">
    <location>
        <begin position="23"/>
        <end position="33"/>
    </location>
</feature>
<feature type="region of interest" description="Disordered" evidence="1">
    <location>
        <begin position="327"/>
        <end position="356"/>
    </location>
</feature>
<keyword evidence="2" id="KW-1133">Transmembrane helix</keyword>
<dbReference type="AlphaFoldDB" id="A0A1Z5KRS7"/>
<evidence type="ECO:0000256" key="1">
    <source>
        <dbReference type="SAM" id="MobiDB-lite"/>
    </source>
</evidence>
<sequence>MSSTHSSSASRRRRSGSSSQASVHNYSPATSLRNGYPSIDRQNTQRVDNRSRSSTQPNTPRVTTVQEEDDIPLHDRIASSAVAASLEFLRIAGGVTLSTTGTLLQPPLHVTQKYVLPQLWHAVLDLLQNETPERLQDWFRIVSSSVYHFFSVLCETVSGQALRERLLIVWADLVQVLATDASRQALMDFTACWVKFAAWCDSTECHDYLDQLCVYWIRVLQVLSSGKTQQLILDCKTVVQSLAQVLNDPQTTTAWAEVTAYLCYALEMEQAKMTLNNNPQQRHDRDVYQQNLHHARLSLLHRTKPDGTPITVEEAILSSMGKLPDDLPTQIVCNDDDDEHENEDPSEEGNHDSRHACIDWDQESSIRQQLDGSMDGMPEKVRKEVDVEFLQKGIFRNIEAADEHGTHQPKNGTTENSEIEMTTTINDDDESAIKCDVEDVPLESKKVFEASRTRATLDSENGAPLVSDPWGPAFIKSKEGETAVQHFYRVLDSVLEEKRSTTTLASQTQGRVKHSTSSLETLKQRLLAQSLPKADSSSSASRHWKWALLCVGVVTCLWFVLGCYGFYVLLIQPTRSSSTQPSAHTTSSNEIVIRIVREGGTLLGDGSLSNVDQQRLAQCVGDTLQ</sequence>
<organism evidence="3 4">
    <name type="scientific">Fistulifera solaris</name>
    <name type="common">Oleaginous diatom</name>
    <dbReference type="NCBI Taxonomy" id="1519565"/>
    <lineage>
        <taxon>Eukaryota</taxon>
        <taxon>Sar</taxon>
        <taxon>Stramenopiles</taxon>
        <taxon>Ochrophyta</taxon>
        <taxon>Bacillariophyta</taxon>
        <taxon>Bacillariophyceae</taxon>
        <taxon>Bacillariophycidae</taxon>
        <taxon>Naviculales</taxon>
        <taxon>Naviculaceae</taxon>
        <taxon>Fistulifera</taxon>
    </lineage>
</organism>
<dbReference type="EMBL" id="BDSP01000285">
    <property type="protein sequence ID" value="GAX29006.1"/>
    <property type="molecule type" value="Genomic_DNA"/>
</dbReference>
<feature type="region of interest" description="Disordered" evidence="1">
    <location>
        <begin position="1"/>
        <end position="70"/>
    </location>
</feature>
<gene>
    <name evidence="3" type="ORF">FisN_7Hh403</name>
</gene>
<keyword evidence="4" id="KW-1185">Reference proteome</keyword>
<protein>
    <submittedName>
        <fullName evidence="3">Uncharacterized protein</fullName>
    </submittedName>
</protein>
<proteinExistence type="predicted"/>
<reference evidence="3 4" key="1">
    <citation type="journal article" date="2015" name="Plant Cell">
        <title>Oil accumulation by the oleaginous diatom Fistulifera solaris as revealed by the genome and transcriptome.</title>
        <authorList>
            <person name="Tanaka T."/>
            <person name="Maeda Y."/>
            <person name="Veluchamy A."/>
            <person name="Tanaka M."/>
            <person name="Abida H."/>
            <person name="Marechal E."/>
            <person name="Bowler C."/>
            <person name="Muto M."/>
            <person name="Sunaga Y."/>
            <person name="Tanaka M."/>
            <person name="Yoshino T."/>
            <person name="Taniguchi T."/>
            <person name="Fukuda Y."/>
            <person name="Nemoto M."/>
            <person name="Matsumoto M."/>
            <person name="Wong P.S."/>
            <person name="Aburatani S."/>
            <person name="Fujibuchi W."/>
        </authorList>
    </citation>
    <scope>NUCLEOTIDE SEQUENCE [LARGE SCALE GENOMIC DNA]</scope>
    <source>
        <strain evidence="3 4">JPCC DA0580</strain>
    </source>
</reference>
<keyword evidence="2" id="KW-0472">Membrane</keyword>
<comment type="caution">
    <text evidence="3">The sequence shown here is derived from an EMBL/GenBank/DDBJ whole genome shotgun (WGS) entry which is preliminary data.</text>
</comment>
<name>A0A1Z5KRS7_FISSO</name>
<feature type="compositionally biased region" description="Acidic residues" evidence="1">
    <location>
        <begin position="334"/>
        <end position="347"/>
    </location>
</feature>
<dbReference type="Proteomes" id="UP000198406">
    <property type="component" value="Unassembled WGS sequence"/>
</dbReference>